<keyword evidence="1" id="KW-0812">Transmembrane</keyword>
<keyword evidence="1" id="KW-0472">Membrane</keyword>
<reference evidence="2" key="1">
    <citation type="submission" date="2014-06" db="EMBL/GenBank/DDBJ databases">
        <authorList>
            <person name="Urmite Genomes Urmite Genomes"/>
        </authorList>
    </citation>
    <scope>NUCLEOTIDE SEQUENCE</scope>
</reference>
<name>A0A078L721_CITKO</name>
<gene>
    <name evidence="2" type="ORF">BN1086_00608</name>
</gene>
<sequence>MLGDRPVTIKAKLLALAVLLALLGGAYYAGYLKGWYAHSEKVNSEYAAKNKKAEKAVTAGEQKAATASAEGKVIYRTIYRDVVKFVNDPNHTKCNFDDHAVQLRQRALDAANSISGFDAGAVQGGEQSRN</sequence>
<feature type="transmembrane region" description="Helical" evidence="1">
    <location>
        <begin position="12"/>
        <end position="31"/>
    </location>
</feature>
<keyword evidence="1" id="KW-1133">Transmembrane helix</keyword>
<protein>
    <submittedName>
        <fullName evidence="2">Prophage protein</fullName>
    </submittedName>
</protein>
<dbReference type="PATRIC" id="fig|545.12.peg.603"/>
<dbReference type="EMBL" id="LK931336">
    <property type="protein sequence ID" value="CDZ82530.1"/>
    <property type="molecule type" value="Genomic_DNA"/>
</dbReference>
<evidence type="ECO:0000256" key="1">
    <source>
        <dbReference type="SAM" id="Phobius"/>
    </source>
</evidence>
<proteinExistence type="predicted"/>
<dbReference type="AlphaFoldDB" id="A0A078L721"/>
<accession>A0A078L721</accession>
<evidence type="ECO:0000313" key="2">
    <source>
        <dbReference type="EMBL" id="CDZ82530.1"/>
    </source>
</evidence>
<organism evidence="2">
    <name type="scientific">Citrobacter koseri</name>
    <name type="common">Citrobacter diversus</name>
    <dbReference type="NCBI Taxonomy" id="545"/>
    <lineage>
        <taxon>Bacteria</taxon>
        <taxon>Pseudomonadati</taxon>
        <taxon>Pseudomonadota</taxon>
        <taxon>Gammaproteobacteria</taxon>
        <taxon>Enterobacterales</taxon>
        <taxon>Enterobacteriaceae</taxon>
        <taxon>Citrobacter</taxon>
    </lineage>
</organism>